<dbReference type="EMBL" id="CP034208">
    <property type="protein sequence ID" value="QBZ63107.1"/>
    <property type="molecule type" value="Genomic_DNA"/>
</dbReference>
<evidence type="ECO:0000313" key="3">
    <source>
        <dbReference type="Proteomes" id="UP000294847"/>
    </source>
</evidence>
<dbReference type="AlphaFoldDB" id="A0A4P7NLQ7"/>
<protein>
    <submittedName>
        <fullName evidence="2">Uncharacterized protein</fullName>
    </submittedName>
</protein>
<evidence type="ECO:0000313" key="2">
    <source>
        <dbReference type="EMBL" id="QBZ63107.1"/>
    </source>
</evidence>
<name>A0A4P7NLQ7_PYROR</name>
<accession>A0A4P7NLQ7</accession>
<feature type="region of interest" description="Disordered" evidence="1">
    <location>
        <begin position="51"/>
        <end position="71"/>
    </location>
</feature>
<gene>
    <name evidence="2" type="ORF">PoMZ_12001</name>
</gene>
<organism evidence="2 3">
    <name type="scientific">Pyricularia oryzae</name>
    <name type="common">Rice blast fungus</name>
    <name type="synonym">Magnaporthe oryzae</name>
    <dbReference type="NCBI Taxonomy" id="318829"/>
    <lineage>
        <taxon>Eukaryota</taxon>
        <taxon>Fungi</taxon>
        <taxon>Dikarya</taxon>
        <taxon>Ascomycota</taxon>
        <taxon>Pezizomycotina</taxon>
        <taxon>Sordariomycetes</taxon>
        <taxon>Sordariomycetidae</taxon>
        <taxon>Magnaporthales</taxon>
        <taxon>Pyriculariaceae</taxon>
        <taxon>Pyricularia</taxon>
    </lineage>
</organism>
<evidence type="ECO:0000256" key="1">
    <source>
        <dbReference type="SAM" id="MobiDB-lite"/>
    </source>
</evidence>
<sequence length="71" mass="8102">MTSVVLNSHIMRTRNVVMPNGIFFRSQVSKTLQLLMIRPSVLPQLDAFASPSTWQQPTRHGERHWTSINVG</sequence>
<proteinExistence type="predicted"/>
<dbReference type="Proteomes" id="UP000294847">
    <property type="component" value="Chromosome 5"/>
</dbReference>
<reference evidence="2 3" key="1">
    <citation type="journal article" date="2019" name="Mol. Biol. Evol.">
        <title>Blast fungal genomes show frequent chromosomal changes, gene gains and losses, and effector gene turnover.</title>
        <authorList>
            <person name="Gomez Luciano L.B."/>
            <person name="Jason Tsai I."/>
            <person name="Chuma I."/>
            <person name="Tosa Y."/>
            <person name="Chen Y.H."/>
            <person name="Li J.Y."/>
            <person name="Li M.Y."/>
            <person name="Jade Lu M.Y."/>
            <person name="Nakayashiki H."/>
            <person name="Li W.H."/>
        </authorList>
    </citation>
    <scope>NUCLEOTIDE SEQUENCE [LARGE SCALE GENOMIC DNA]</scope>
    <source>
        <strain evidence="2">MZ5-1-6</strain>
    </source>
</reference>